<keyword evidence="2" id="KW-0863">Zinc-finger</keyword>
<evidence type="ECO:0000313" key="7">
    <source>
        <dbReference type="Proteomes" id="UP000677054"/>
    </source>
</evidence>
<dbReference type="AlphaFoldDB" id="A0A7R9FS63"/>
<protein>
    <recommendedName>
        <fullName evidence="5">F-box domain-containing protein</fullName>
    </recommendedName>
</protein>
<evidence type="ECO:0000256" key="2">
    <source>
        <dbReference type="ARBA" id="ARBA00022771"/>
    </source>
</evidence>
<name>A0A7R9FS63_9CRUS</name>
<dbReference type="Pfam" id="PF15965">
    <property type="entry name" value="zf-TRAF_2"/>
    <property type="match status" value="1"/>
</dbReference>
<dbReference type="GO" id="GO:0061630">
    <property type="term" value="F:ubiquitin protein ligase activity"/>
    <property type="evidence" value="ECO:0007669"/>
    <property type="project" value="InterPro"/>
</dbReference>
<feature type="region of interest" description="Disordered" evidence="4">
    <location>
        <begin position="164"/>
        <end position="183"/>
    </location>
</feature>
<evidence type="ECO:0000256" key="1">
    <source>
        <dbReference type="ARBA" id="ARBA00022723"/>
    </source>
</evidence>
<dbReference type="Gene3D" id="1.20.1280.50">
    <property type="match status" value="1"/>
</dbReference>
<organism evidence="6">
    <name type="scientific">Darwinula stevensoni</name>
    <dbReference type="NCBI Taxonomy" id="69355"/>
    <lineage>
        <taxon>Eukaryota</taxon>
        <taxon>Metazoa</taxon>
        <taxon>Ecdysozoa</taxon>
        <taxon>Arthropoda</taxon>
        <taxon>Crustacea</taxon>
        <taxon>Oligostraca</taxon>
        <taxon>Ostracoda</taxon>
        <taxon>Podocopa</taxon>
        <taxon>Podocopida</taxon>
        <taxon>Darwinulocopina</taxon>
        <taxon>Darwinuloidea</taxon>
        <taxon>Darwinulidae</taxon>
        <taxon>Darwinula</taxon>
    </lineage>
</organism>
<feature type="domain" description="F-box" evidence="5">
    <location>
        <begin position="313"/>
        <end position="367"/>
    </location>
</feature>
<sequence length="383" mass="43781">MSLTTTDGHHVGSVKSFVNGYGCPVILERWKLGSHLADCPASVVVCPVEWNRWKLTVTQRPMPQFSSQVNYDQLDVALALRDQRSLNKALKLPRRVLRALRSPLTCRYPASPLILSSIEDLDDEADSSLSQHTITEDDEFAPCQIQKSPPGLQSSVCNRLAFHDKESSPNDAPSLEPSPRDEVHWEKNLSHIPPLAPPLPSGEKLTVDLIIENRSKDSVKSKSMYTFLCAQEVRRSDFPWHYKNVHADIQANLNGWLETRCPMWQYGCRFCLRRFHPHDPRWELHYDDLQESFAVAVRRETVAGEKNLEPVQGLNILMLPFEMLVHICSFLDGISLNNMALTCRDMREVCRSLLEEKGIVSLVWQRIRSPERPATWEVAYKVM</sequence>
<dbReference type="InterPro" id="IPR001293">
    <property type="entry name" value="Znf_TRAF"/>
</dbReference>
<dbReference type="EMBL" id="CAJPEV010005417">
    <property type="protein sequence ID" value="CAG0903134.1"/>
    <property type="molecule type" value="Genomic_DNA"/>
</dbReference>
<proteinExistence type="predicted"/>
<dbReference type="GO" id="GO:0008270">
    <property type="term" value="F:zinc ion binding"/>
    <property type="evidence" value="ECO:0007669"/>
    <property type="project" value="UniProtKB-KW"/>
</dbReference>
<keyword evidence="1" id="KW-0479">Metal-binding</keyword>
<keyword evidence="7" id="KW-1185">Reference proteome</keyword>
<dbReference type="InterPro" id="IPR001810">
    <property type="entry name" value="F-box_dom"/>
</dbReference>
<dbReference type="PANTHER" id="PTHR15933:SF20">
    <property type="entry name" value="F-BOX DOMAIN-CONTAINING PROTEIN"/>
    <property type="match status" value="1"/>
</dbReference>
<dbReference type="PROSITE" id="PS50181">
    <property type="entry name" value="FBOX"/>
    <property type="match status" value="1"/>
</dbReference>
<evidence type="ECO:0000256" key="3">
    <source>
        <dbReference type="ARBA" id="ARBA00022833"/>
    </source>
</evidence>
<dbReference type="Proteomes" id="UP000677054">
    <property type="component" value="Unassembled WGS sequence"/>
</dbReference>
<dbReference type="SUPFAM" id="SSF81383">
    <property type="entry name" value="F-box domain"/>
    <property type="match status" value="1"/>
</dbReference>
<dbReference type="SMART" id="SM00256">
    <property type="entry name" value="FBOX"/>
    <property type="match status" value="1"/>
</dbReference>
<keyword evidence="3" id="KW-0862">Zinc</keyword>
<evidence type="ECO:0000313" key="6">
    <source>
        <dbReference type="EMBL" id="CAD7253187.1"/>
    </source>
</evidence>
<reference evidence="6" key="1">
    <citation type="submission" date="2020-11" db="EMBL/GenBank/DDBJ databases">
        <authorList>
            <person name="Tran Van P."/>
        </authorList>
    </citation>
    <scope>NUCLEOTIDE SEQUENCE</scope>
</reference>
<dbReference type="InterPro" id="IPR036047">
    <property type="entry name" value="F-box-like_dom_sf"/>
</dbReference>
<accession>A0A7R9FS63</accession>
<dbReference type="InterPro" id="IPR031890">
    <property type="entry name" value="Fbxo30/Fbxo40"/>
</dbReference>
<dbReference type="OrthoDB" id="5918172at2759"/>
<gene>
    <name evidence="6" type="ORF">DSTB1V02_LOCUS12937</name>
</gene>
<evidence type="ECO:0000259" key="5">
    <source>
        <dbReference type="PROSITE" id="PS50181"/>
    </source>
</evidence>
<dbReference type="PANTHER" id="PTHR15933">
    <property type="entry name" value="PROTEIN CBG16327"/>
    <property type="match status" value="1"/>
</dbReference>
<dbReference type="EMBL" id="LR904934">
    <property type="protein sequence ID" value="CAD7253187.1"/>
    <property type="molecule type" value="Genomic_DNA"/>
</dbReference>
<dbReference type="Pfam" id="PF15966">
    <property type="entry name" value="F-box_4"/>
    <property type="match status" value="1"/>
</dbReference>
<evidence type="ECO:0000256" key="4">
    <source>
        <dbReference type="SAM" id="MobiDB-lite"/>
    </source>
</evidence>